<gene>
    <name evidence="8" type="ORF">OI18_22025</name>
</gene>
<dbReference type="STRING" id="1349421.OI18_22025"/>
<dbReference type="Gene3D" id="1.25.40.390">
    <property type="match status" value="1"/>
</dbReference>
<sequence length="440" mass="49440">MLLGLLFGTSCKKFIAVEGAGDQLEQSQVFSNDATANNAVAGMYRYMRDFVYGSNSFAAYLALSSDDSYSYFSVPVWDEYANNTLQSNNGALPWQAPYNIIYQANGIVEGLKDNNKLSPAARDQYEGEAKLMRSYCYLFLVNLFGDVPLLTTTAVSINASAARTESAKVYALILSDLKDAQSLLKKDYAFSEGKKIRANYWVATALLARVYLYMGDWANSKVAAQEVIGSGQFSLLSELNDYAIENNQEALLQLANQVTERIWEPFVFAYGDIPVMPFRPGFIDSFEPNDQRRTKWVRMVTYEGGQYYLPYKYKLTVPGPERYTLLRLAEQYLIRAEANAHLGELTEAVDDLNVIRNRAGLPSLAVTISQDECLAAVAQERRMELFTEAGHRWFDLKRTGKLDGIMQLEKPSTWKSYAALFPIPISELQTNPALQQNPGY</sequence>
<keyword evidence="4" id="KW-0472">Membrane</keyword>
<dbReference type="AlphaFoldDB" id="A0A0C1L8Y0"/>
<proteinExistence type="inferred from homology"/>
<dbReference type="InterPro" id="IPR012944">
    <property type="entry name" value="SusD_RagB_dom"/>
</dbReference>
<comment type="caution">
    <text evidence="8">The sequence shown here is derived from an EMBL/GenBank/DDBJ whole genome shotgun (WGS) entry which is preliminary data.</text>
</comment>
<dbReference type="GO" id="GO:0009279">
    <property type="term" value="C:cell outer membrane"/>
    <property type="evidence" value="ECO:0007669"/>
    <property type="project" value="UniProtKB-SubCell"/>
</dbReference>
<comment type="subcellular location">
    <subcellularLocation>
        <location evidence="1">Cell outer membrane</location>
    </subcellularLocation>
</comment>
<dbReference type="Pfam" id="PF07980">
    <property type="entry name" value="SusD_RagB"/>
    <property type="match status" value="1"/>
</dbReference>
<evidence type="ECO:0000256" key="4">
    <source>
        <dbReference type="ARBA" id="ARBA00023136"/>
    </source>
</evidence>
<comment type="similarity">
    <text evidence="2">Belongs to the SusD family.</text>
</comment>
<feature type="domain" description="RagB/SusD" evidence="6">
    <location>
        <begin position="323"/>
        <end position="440"/>
    </location>
</feature>
<evidence type="ECO:0000256" key="3">
    <source>
        <dbReference type="ARBA" id="ARBA00022729"/>
    </source>
</evidence>
<evidence type="ECO:0000313" key="9">
    <source>
        <dbReference type="Proteomes" id="UP000031408"/>
    </source>
</evidence>
<organism evidence="8 9">
    <name type="scientific">Flavihumibacter solisilvae</name>
    <dbReference type="NCBI Taxonomy" id="1349421"/>
    <lineage>
        <taxon>Bacteria</taxon>
        <taxon>Pseudomonadati</taxon>
        <taxon>Bacteroidota</taxon>
        <taxon>Chitinophagia</taxon>
        <taxon>Chitinophagales</taxon>
        <taxon>Chitinophagaceae</taxon>
        <taxon>Flavihumibacter</taxon>
    </lineage>
</organism>
<dbReference type="Pfam" id="PF14322">
    <property type="entry name" value="SusD-like_3"/>
    <property type="match status" value="1"/>
</dbReference>
<evidence type="ECO:0000256" key="1">
    <source>
        <dbReference type="ARBA" id="ARBA00004442"/>
    </source>
</evidence>
<dbReference type="Proteomes" id="UP000031408">
    <property type="component" value="Unassembled WGS sequence"/>
</dbReference>
<evidence type="ECO:0000259" key="7">
    <source>
        <dbReference type="Pfam" id="PF14322"/>
    </source>
</evidence>
<evidence type="ECO:0000313" key="8">
    <source>
        <dbReference type="EMBL" id="KIC92008.1"/>
    </source>
</evidence>
<dbReference type="SUPFAM" id="SSF48452">
    <property type="entry name" value="TPR-like"/>
    <property type="match status" value="1"/>
</dbReference>
<keyword evidence="5" id="KW-0998">Cell outer membrane</keyword>
<keyword evidence="9" id="KW-1185">Reference proteome</keyword>
<keyword evidence="3" id="KW-0732">Signal</keyword>
<reference evidence="8 9" key="1">
    <citation type="submission" date="2014-11" db="EMBL/GenBank/DDBJ databases">
        <title>Genome sequence of Flavihumibacter solisilvae 3-3.</title>
        <authorList>
            <person name="Zhou G."/>
            <person name="Li M."/>
            <person name="Wang G."/>
        </authorList>
    </citation>
    <scope>NUCLEOTIDE SEQUENCE [LARGE SCALE GENOMIC DNA]</scope>
    <source>
        <strain evidence="8 9">3-3</strain>
    </source>
</reference>
<evidence type="ECO:0000256" key="2">
    <source>
        <dbReference type="ARBA" id="ARBA00006275"/>
    </source>
</evidence>
<evidence type="ECO:0000259" key="6">
    <source>
        <dbReference type="Pfam" id="PF07980"/>
    </source>
</evidence>
<protein>
    <recommendedName>
        <fullName evidence="10">Glycan metabolism protein RagB</fullName>
    </recommendedName>
</protein>
<evidence type="ECO:0008006" key="10">
    <source>
        <dbReference type="Google" id="ProtNLM"/>
    </source>
</evidence>
<name>A0A0C1L8Y0_9BACT</name>
<dbReference type="InterPro" id="IPR011990">
    <property type="entry name" value="TPR-like_helical_dom_sf"/>
</dbReference>
<feature type="domain" description="SusD-like N-terminal" evidence="7">
    <location>
        <begin position="31"/>
        <end position="212"/>
    </location>
</feature>
<dbReference type="CDD" id="cd08977">
    <property type="entry name" value="SusD"/>
    <property type="match status" value="1"/>
</dbReference>
<dbReference type="EMBL" id="JSVC01000036">
    <property type="protein sequence ID" value="KIC92008.1"/>
    <property type="molecule type" value="Genomic_DNA"/>
</dbReference>
<accession>A0A0C1L8Y0</accession>
<dbReference type="InterPro" id="IPR033985">
    <property type="entry name" value="SusD-like_N"/>
</dbReference>
<evidence type="ECO:0000256" key="5">
    <source>
        <dbReference type="ARBA" id="ARBA00023237"/>
    </source>
</evidence>